<keyword evidence="2" id="KW-0812">Transmembrane</keyword>
<name>A0A9C6U3U4_FRAOC</name>
<proteinExistence type="predicted"/>
<dbReference type="KEGG" id="foc:113208685"/>
<dbReference type="Proteomes" id="UP000504606">
    <property type="component" value="Unplaced"/>
</dbReference>
<protein>
    <submittedName>
        <fullName evidence="4">Uncharacterized protein LOC113208685</fullName>
    </submittedName>
</protein>
<gene>
    <name evidence="4" type="primary">LOC113208685</name>
</gene>
<keyword evidence="3" id="KW-1185">Reference proteome</keyword>
<feature type="transmembrane region" description="Helical" evidence="2">
    <location>
        <begin position="12"/>
        <end position="30"/>
    </location>
</feature>
<feature type="region of interest" description="Disordered" evidence="1">
    <location>
        <begin position="187"/>
        <end position="212"/>
    </location>
</feature>
<dbReference type="RefSeq" id="XP_052120584.1">
    <property type="nucleotide sequence ID" value="XM_052264624.1"/>
</dbReference>
<feature type="compositionally biased region" description="Basic and acidic residues" evidence="1">
    <location>
        <begin position="50"/>
        <end position="65"/>
    </location>
</feature>
<feature type="region of interest" description="Disordered" evidence="1">
    <location>
        <begin position="41"/>
        <end position="71"/>
    </location>
</feature>
<evidence type="ECO:0000256" key="1">
    <source>
        <dbReference type="SAM" id="MobiDB-lite"/>
    </source>
</evidence>
<keyword evidence="2" id="KW-0472">Membrane</keyword>
<reference evidence="4" key="1">
    <citation type="submission" date="2025-08" db="UniProtKB">
        <authorList>
            <consortium name="RefSeq"/>
        </authorList>
    </citation>
    <scope>IDENTIFICATION</scope>
    <source>
        <tissue evidence="4">Whole organism</tissue>
    </source>
</reference>
<evidence type="ECO:0000313" key="4">
    <source>
        <dbReference type="RefSeq" id="XP_052120584.1"/>
    </source>
</evidence>
<sequence>MNVRLHRALWVARVLTVALGLVVVGALLHLQRGRPVAGLLSEAVEPPPGAEREGRPWLEERRPAVPDDEGVVEADRASEERAGQQEAALSLARIARLLGWGGHDHDDIEEEHDEDRYRIRIKDWRPLEELGALQWPARGGGGPDADGQTTEWADNALLRAFIARFGSVHTTGGPPAPPLDLEMTDFPSASVTSPTSAAAVPVSVSQASTGGL</sequence>
<dbReference type="GeneID" id="113208685"/>
<accession>A0A9C6U3U4</accession>
<organism evidence="3 4">
    <name type="scientific">Frankliniella occidentalis</name>
    <name type="common">Western flower thrips</name>
    <name type="synonym">Euthrips occidentalis</name>
    <dbReference type="NCBI Taxonomy" id="133901"/>
    <lineage>
        <taxon>Eukaryota</taxon>
        <taxon>Metazoa</taxon>
        <taxon>Ecdysozoa</taxon>
        <taxon>Arthropoda</taxon>
        <taxon>Hexapoda</taxon>
        <taxon>Insecta</taxon>
        <taxon>Pterygota</taxon>
        <taxon>Neoptera</taxon>
        <taxon>Paraneoptera</taxon>
        <taxon>Thysanoptera</taxon>
        <taxon>Terebrantia</taxon>
        <taxon>Thripoidea</taxon>
        <taxon>Thripidae</taxon>
        <taxon>Frankliniella</taxon>
    </lineage>
</organism>
<evidence type="ECO:0000256" key="2">
    <source>
        <dbReference type="SAM" id="Phobius"/>
    </source>
</evidence>
<keyword evidence="2" id="KW-1133">Transmembrane helix</keyword>
<dbReference type="AlphaFoldDB" id="A0A9C6U3U4"/>
<evidence type="ECO:0000313" key="3">
    <source>
        <dbReference type="Proteomes" id="UP000504606"/>
    </source>
</evidence>